<keyword evidence="1" id="KW-0472">Membrane</keyword>
<evidence type="ECO:0000259" key="2">
    <source>
        <dbReference type="Pfam" id="PF01478"/>
    </source>
</evidence>
<proteinExistence type="predicted"/>
<dbReference type="GO" id="GO:0006508">
    <property type="term" value="P:proteolysis"/>
    <property type="evidence" value="ECO:0007669"/>
    <property type="project" value="UniProtKB-KW"/>
</dbReference>
<keyword evidence="1" id="KW-0812">Transmembrane</keyword>
<dbReference type="Pfam" id="PF01478">
    <property type="entry name" value="Peptidase_A24"/>
    <property type="match status" value="1"/>
</dbReference>
<feature type="transmembrane region" description="Helical" evidence="1">
    <location>
        <begin position="93"/>
        <end position="116"/>
    </location>
</feature>
<feature type="transmembrane region" description="Helical" evidence="1">
    <location>
        <begin position="28"/>
        <end position="47"/>
    </location>
</feature>
<reference evidence="3 4" key="1">
    <citation type="submission" date="2018-12" db="EMBL/GenBank/DDBJ databases">
        <authorList>
            <consortium name="Pathogen Informatics"/>
        </authorList>
    </citation>
    <scope>NUCLEOTIDE SEQUENCE [LARGE SCALE GENOMIC DNA]</scope>
    <source>
        <strain evidence="3 4">NCTC9419</strain>
    </source>
</reference>
<keyword evidence="3" id="KW-0645">Protease</keyword>
<accession>A0A3S4GKR7</accession>
<keyword evidence="1" id="KW-1133">Transmembrane helix</keyword>
<dbReference type="InterPro" id="IPR000045">
    <property type="entry name" value="Prepilin_IV_endopep_pep"/>
</dbReference>
<dbReference type="RefSeq" id="WP_128144170.1">
    <property type="nucleotide sequence ID" value="NZ_CP042353.1"/>
</dbReference>
<dbReference type="AlphaFoldDB" id="A0A3S4GKR7"/>
<dbReference type="STRING" id="61652.AXX16_0030"/>
<evidence type="ECO:0000256" key="1">
    <source>
        <dbReference type="SAM" id="Phobius"/>
    </source>
</evidence>
<feature type="transmembrane region" description="Helical" evidence="1">
    <location>
        <begin position="54"/>
        <end position="73"/>
    </location>
</feature>
<dbReference type="Proteomes" id="UP000271603">
    <property type="component" value="Chromosome"/>
</dbReference>
<feature type="transmembrane region" description="Helical" evidence="1">
    <location>
        <begin position="5"/>
        <end position="22"/>
    </location>
</feature>
<evidence type="ECO:0000313" key="4">
    <source>
        <dbReference type="Proteomes" id="UP000271603"/>
    </source>
</evidence>
<keyword evidence="3" id="KW-0378">Hydrolase</keyword>
<organism evidence="3 4">
    <name type="scientific">Serratia rubidaea</name>
    <name type="common">Serratia marinorubra</name>
    <dbReference type="NCBI Taxonomy" id="61652"/>
    <lineage>
        <taxon>Bacteria</taxon>
        <taxon>Pseudomonadati</taxon>
        <taxon>Pseudomonadota</taxon>
        <taxon>Gammaproteobacteria</taxon>
        <taxon>Enterobacterales</taxon>
        <taxon>Yersiniaceae</taxon>
        <taxon>Serratia</taxon>
    </lineage>
</organism>
<feature type="transmembrane region" description="Helical" evidence="1">
    <location>
        <begin position="123"/>
        <end position="140"/>
    </location>
</feature>
<sequence>MSCLLSINFMLLVCVLVFISWQDILFRVIPHGSLLLLLIIMLPLAVMQQIYPNFIAAISILFVGYLLFCFNVIGGGDVKLMALLSLLLSDSSLAAFLFMTACIGGLIAIAGLIFFNRATRLQGIPYGVAISLAFVLTLPFNTPL</sequence>
<feature type="domain" description="Prepilin type IV endopeptidase peptidase" evidence="2">
    <location>
        <begin position="10"/>
        <end position="109"/>
    </location>
</feature>
<evidence type="ECO:0000313" key="3">
    <source>
        <dbReference type="EMBL" id="VEA71585.1"/>
    </source>
</evidence>
<dbReference type="Gene3D" id="1.20.120.1220">
    <property type="match status" value="1"/>
</dbReference>
<gene>
    <name evidence="3" type="ORF">NCTC9419_03149</name>
</gene>
<dbReference type="GO" id="GO:0004190">
    <property type="term" value="F:aspartic-type endopeptidase activity"/>
    <property type="evidence" value="ECO:0007669"/>
    <property type="project" value="InterPro"/>
</dbReference>
<dbReference type="EMBL" id="LR134155">
    <property type="protein sequence ID" value="VEA71585.1"/>
    <property type="molecule type" value="Genomic_DNA"/>
</dbReference>
<protein>
    <submittedName>
        <fullName evidence="3">Flp pilus assembly protein, protease CpaA</fullName>
    </submittedName>
</protein>
<name>A0A3S4GKR7_SERRU</name>
<dbReference type="GO" id="GO:0016020">
    <property type="term" value="C:membrane"/>
    <property type="evidence" value="ECO:0007669"/>
    <property type="project" value="InterPro"/>
</dbReference>